<evidence type="ECO:0000313" key="6">
    <source>
        <dbReference type="EMBL" id="HEC57397.1"/>
    </source>
</evidence>
<dbReference type="InterPro" id="IPR036388">
    <property type="entry name" value="WH-like_DNA-bd_sf"/>
</dbReference>
<dbReference type="InterPro" id="IPR000485">
    <property type="entry name" value="AsnC-type_HTH_dom"/>
</dbReference>
<dbReference type="PANTHER" id="PTHR30154:SF34">
    <property type="entry name" value="TRANSCRIPTIONAL REGULATOR AZLB"/>
    <property type="match status" value="1"/>
</dbReference>
<evidence type="ECO:0000313" key="8">
    <source>
        <dbReference type="Proteomes" id="UP000185779"/>
    </source>
</evidence>
<dbReference type="EMBL" id="DRIE01000101">
    <property type="protein sequence ID" value="HEC57397.1"/>
    <property type="molecule type" value="Genomic_DNA"/>
</dbReference>
<dbReference type="CDD" id="cd00090">
    <property type="entry name" value="HTH_ARSR"/>
    <property type="match status" value="1"/>
</dbReference>
<dbReference type="GO" id="GO:0005829">
    <property type="term" value="C:cytosol"/>
    <property type="evidence" value="ECO:0007669"/>
    <property type="project" value="TreeGrafter"/>
</dbReference>
<sequence>MKLDELDRKILMVLQSDGRLSFRKIAERIGTTTATVSERVKRLERSGVIRNYTVILDPTLLGLNTMISLVEVRSTHDLSEVASKIAEIEEVCCIYQVTGDFDLVVKSRCFGQREECAMHLGKLKSIEGVERIKSHMVLRALKEDTAIDLAHMRDE</sequence>
<dbReference type="InterPro" id="IPR011991">
    <property type="entry name" value="ArsR-like_HTH"/>
</dbReference>
<dbReference type="PROSITE" id="PS50956">
    <property type="entry name" value="HTH_ASNC_2"/>
    <property type="match status" value="1"/>
</dbReference>
<comment type="caution">
    <text evidence="7">The sequence shown here is derived from an EMBL/GenBank/DDBJ whole genome shotgun (WGS) entry which is preliminary data.</text>
</comment>
<dbReference type="SMART" id="SM00344">
    <property type="entry name" value="HTH_ASNC"/>
    <property type="match status" value="1"/>
</dbReference>
<evidence type="ECO:0000259" key="4">
    <source>
        <dbReference type="PROSITE" id="PS50956"/>
    </source>
</evidence>
<dbReference type="SUPFAM" id="SSF54909">
    <property type="entry name" value="Dimeric alpha+beta barrel"/>
    <property type="match status" value="1"/>
</dbReference>
<dbReference type="PRINTS" id="PR00033">
    <property type="entry name" value="HTHASNC"/>
</dbReference>
<dbReference type="Proteomes" id="UP000885863">
    <property type="component" value="Unassembled WGS sequence"/>
</dbReference>
<evidence type="ECO:0000256" key="2">
    <source>
        <dbReference type="ARBA" id="ARBA00023125"/>
    </source>
</evidence>
<dbReference type="InterPro" id="IPR011008">
    <property type="entry name" value="Dimeric_a/b-barrel"/>
</dbReference>
<dbReference type="PANTHER" id="PTHR30154">
    <property type="entry name" value="LEUCINE-RESPONSIVE REGULATORY PROTEIN"/>
    <property type="match status" value="1"/>
</dbReference>
<evidence type="ECO:0000256" key="3">
    <source>
        <dbReference type="ARBA" id="ARBA00023163"/>
    </source>
</evidence>
<dbReference type="Proteomes" id="UP000885936">
    <property type="component" value="Unassembled WGS sequence"/>
</dbReference>
<evidence type="ECO:0000313" key="7">
    <source>
        <dbReference type="EMBL" id="OFV66689.1"/>
    </source>
</evidence>
<dbReference type="Gene3D" id="3.30.70.920">
    <property type="match status" value="1"/>
</dbReference>
<dbReference type="Proteomes" id="UP000185779">
    <property type="component" value="Unassembled WGS sequence"/>
</dbReference>
<protein>
    <submittedName>
        <fullName evidence="5">Lrp/AsnC family transcriptional regulator</fullName>
    </submittedName>
    <submittedName>
        <fullName evidence="7">Transcription regulator, AsnC-type</fullName>
    </submittedName>
</protein>
<gene>
    <name evidence="5" type="ORF">ENG09_01585</name>
    <name evidence="6" type="ORF">ENI32_05910</name>
    <name evidence="7" type="ORF">SBU_000656</name>
</gene>
<accession>A0A1F2P5U7</accession>
<dbReference type="GO" id="GO:0043565">
    <property type="term" value="F:sequence-specific DNA binding"/>
    <property type="evidence" value="ECO:0007669"/>
    <property type="project" value="InterPro"/>
</dbReference>
<name>A0A1F2P5U7_9EURY</name>
<feature type="domain" description="HTH asnC-type" evidence="4">
    <location>
        <begin position="3"/>
        <end position="64"/>
    </location>
</feature>
<dbReference type="InterPro" id="IPR019888">
    <property type="entry name" value="Tscrpt_reg_AsnC-like"/>
</dbReference>
<dbReference type="Pfam" id="PF01037">
    <property type="entry name" value="AsnC_trans_reg"/>
    <property type="match status" value="1"/>
</dbReference>
<keyword evidence="2" id="KW-0238">DNA-binding</keyword>
<dbReference type="Pfam" id="PF13404">
    <property type="entry name" value="HTH_AsnC-type"/>
    <property type="match status" value="1"/>
</dbReference>
<reference evidence="5" key="2">
    <citation type="journal article" date="2020" name="mSystems">
        <title>Genome- and Community-Level Interaction Insights into Carbon Utilization and Element Cycling Functions of Hydrothermarchaeota in Hydrothermal Sediment.</title>
        <authorList>
            <person name="Zhou Z."/>
            <person name="Liu Y."/>
            <person name="Xu W."/>
            <person name="Pan J."/>
            <person name="Luo Z.H."/>
            <person name="Li M."/>
        </authorList>
    </citation>
    <scope>NUCLEOTIDE SEQUENCE [LARGE SCALE GENOMIC DNA]</scope>
    <source>
        <strain evidence="5">HyVt-185</strain>
        <strain evidence="6">HyVt-386</strain>
    </source>
</reference>
<dbReference type="Gene3D" id="1.10.10.10">
    <property type="entry name" value="Winged helix-like DNA-binding domain superfamily/Winged helix DNA-binding domain"/>
    <property type="match status" value="1"/>
</dbReference>
<dbReference type="InterPro" id="IPR019887">
    <property type="entry name" value="Tscrpt_reg_AsnC/Lrp_C"/>
</dbReference>
<dbReference type="GO" id="GO:0043200">
    <property type="term" value="P:response to amino acid"/>
    <property type="evidence" value="ECO:0007669"/>
    <property type="project" value="TreeGrafter"/>
</dbReference>
<keyword evidence="8" id="KW-1185">Reference proteome</keyword>
<organism evidence="7 8">
    <name type="scientific">Candidatus Syntropharchaeum butanivorans</name>
    <dbReference type="NCBI Taxonomy" id="1839936"/>
    <lineage>
        <taxon>Archaea</taxon>
        <taxon>Methanobacteriati</taxon>
        <taxon>Methanobacteriota</taxon>
        <taxon>Stenosarchaea group</taxon>
        <taxon>Methanomicrobia</taxon>
        <taxon>Methanosarcinales</taxon>
        <taxon>ANME-2 cluster</taxon>
        <taxon>Candidatus Syntropharchaeum</taxon>
    </lineage>
</organism>
<evidence type="ECO:0000256" key="1">
    <source>
        <dbReference type="ARBA" id="ARBA00023015"/>
    </source>
</evidence>
<reference evidence="7 8" key="1">
    <citation type="submission" date="2016-05" db="EMBL/GenBank/DDBJ databases">
        <title>Microbial consortia oxidize butane by reversing methanogenesis.</title>
        <authorList>
            <person name="Laso-Perez R."/>
            <person name="Richter M."/>
            <person name="Wegener G."/>
            <person name="Musat F."/>
        </authorList>
    </citation>
    <scope>NUCLEOTIDE SEQUENCE [LARGE SCALE GENOMIC DNA]</scope>
    <source>
        <strain evidence="7">BOX1</strain>
    </source>
</reference>
<dbReference type="AlphaFoldDB" id="A0A1F2P5U7"/>
<keyword evidence="1" id="KW-0805">Transcription regulation</keyword>
<keyword evidence="3" id="KW-0804">Transcription</keyword>
<dbReference type="InterPro" id="IPR036390">
    <property type="entry name" value="WH_DNA-bd_sf"/>
</dbReference>
<evidence type="ECO:0000313" key="5">
    <source>
        <dbReference type="EMBL" id="HDM35934.1"/>
    </source>
</evidence>
<dbReference type="EMBL" id="LYOR01000002">
    <property type="protein sequence ID" value="OFV66689.1"/>
    <property type="molecule type" value="Genomic_DNA"/>
</dbReference>
<dbReference type="SUPFAM" id="SSF46785">
    <property type="entry name" value="Winged helix' DNA-binding domain"/>
    <property type="match status" value="1"/>
</dbReference>
<proteinExistence type="predicted"/>
<dbReference type="STRING" id="1839936.SBU_000656"/>
<dbReference type="EMBL" id="DQZR01000061">
    <property type="protein sequence ID" value="HDM35934.1"/>
    <property type="molecule type" value="Genomic_DNA"/>
</dbReference>